<organism evidence="2 3">
    <name type="scientific">Kribbella albertanoniae</name>
    <dbReference type="NCBI Taxonomy" id="1266829"/>
    <lineage>
        <taxon>Bacteria</taxon>
        <taxon>Bacillati</taxon>
        <taxon>Actinomycetota</taxon>
        <taxon>Actinomycetes</taxon>
        <taxon>Propionibacteriales</taxon>
        <taxon>Kribbellaceae</taxon>
        <taxon>Kribbella</taxon>
    </lineage>
</organism>
<dbReference type="AlphaFoldDB" id="A0A4R4QDC5"/>
<keyword evidence="2" id="KW-0808">Transferase</keyword>
<dbReference type="Proteomes" id="UP000295075">
    <property type="component" value="Unassembled WGS sequence"/>
</dbReference>
<dbReference type="GO" id="GO:0016740">
    <property type="term" value="F:transferase activity"/>
    <property type="evidence" value="ECO:0007669"/>
    <property type="project" value="UniProtKB-KW"/>
</dbReference>
<comment type="caution">
    <text evidence="2">The sequence shown here is derived from an EMBL/GenBank/DDBJ whole genome shotgun (WGS) entry which is preliminary data.</text>
</comment>
<protein>
    <submittedName>
        <fullName evidence="2">Aminoglycoside phosphotransferase family protein</fullName>
    </submittedName>
</protein>
<gene>
    <name evidence="2" type="ORF">E1261_06040</name>
</gene>
<dbReference type="SUPFAM" id="SSF56112">
    <property type="entry name" value="Protein kinase-like (PK-like)"/>
    <property type="match status" value="1"/>
</dbReference>
<reference evidence="2 3" key="1">
    <citation type="submission" date="2019-03" db="EMBL/GenBank/DDBJ databases">
        <title>Draft genome sequences of novel Actinobacteria.</title>
        <authorList>
            <person name="Sahin N."/>
            <person name="Ay H."/>
            <person name="Saygin H."/>
        </authorList>
    </citation>
    <scope>NUCLEOTIDE SEQUENCE [LARGE SCALE GENOMIC DNA]</scope>
    <source>
        <strain evidence="2 3">JCM 30547</strain>
    </source>
</reference>
<proteinExistence type="predicted"/>
<dbReference type="InterPro" id="IPR051678">
    <property type="entry name" value="AGP_Transferase"/>
</dbReference>
<feature type="domain" description="Aminoglycoside phosphotransferase" evidence="1">
    <location>
        <begin position="39"/>
        <end position="230"/>
    </location>
</feature>
<dbReference type="Gene3D" id="3.90.1200.10">
    <property type="match status" value="1"/>
</dbReference>
<dbReference type="PANTHER" id="PTHR21310">
    <property type="entry name" value="AMINOGLYCOSIDE PHOSPHOTRANSFERASE-RELATED-RELATED"/>
    <property type="match status" value="1"/>
</dbReference>
<dbReference type="InterPro" id="IPR002575">
    <property type="entry name" value="Aminoglycoside_PTrfase"/>
</dbReference>
<evidence type="ECO:0000313" key="3">
    <source>
        <dbReference type="Proteomes" id="UP000295075"/>
    </source>
</evidence>
<name>A0A4R4QDC5_9ACTN</name>
<keyword evidence="3" id="KW-1185">Reference proteome</keyword>
<dbReference type="Pfam" id="PF01636">
    <property type="entry name" value="APH"/>
    <property type="match status" value="1"/>
</dbReference>
<dbReference type="EMBL" id="SMKA01000014">
    <property type="protein sequence ID" value="TDC33390.1"/>
    <property type="molecule type" value="Genomic_DNA"/>
</dbReference>
<dbReference type="OrthoDB" id="241498at2"/>
<sequence>MRWLEDGSPAAVAAALREVAPELGDQAIAFRAGRVEEDPVWWMASGVAGERFVVKFAWSEPAASRLAHEIAVLEALEIPHLPEVVASSTDPLLLVTALAPGQALFDVVDTLDQDEVGRQLAEFLGALHDPGTARRVEAALGGLPSASMQPASTNVLRDRFPRWIRADQQDAVRRWCDWADDVLTAPRRGVLVHGDLHGGNQVWADGQLSVIVDFETAGLAEPEYDLRLFPSTGPGVELLTATLRHYPGPPLDLDRIMAWHVRTALADALWRSEAGVPLPDHRTPEAWVDDLTNRFTALGITP</sequence>
<dbReference type="RefSeq" id="WP_132403139.1">
    <property type="nucleotide sequence ID" value="NZ_SMKA01000014.1"/>
</dbReference>
<evidence type="ECO:0000259" key="1">
    <source>
        <dbReference type="Pfam" id="PF01636"/>
    </source>
</evidence>
<dbReference type="InterPro" id="IPR011009">
    <property type="entry name" value="Kinase-like_dom_sf"/>
</dbReference>
<accession>A0A4R4QDC5</accession>
<evidence type="ECO:0000313" key="2">
    <source>
        <dbReference type="EMBL" id="TDC33390.1"/>
    </source>
</evidence>